<dbReference type="GO" id="GO:0008124">
    <property type="term" value="F:4-alpha-hydroxytetrahydrobiopterin dehydratase activity"/>
    <property type="evidence" value="ECO:0007669"/>
    <property type="project" value="UniProtKB-UniRule"/>
</dbReference>
<evidence type="ECO:0000256" key="1">
    <source>
        <dbReference type="ARBA" id="ARBA00001554"/>
    </source>
</evidence>
<sequence>MRLTDAEIDAALAGLPGWTRAGDGIERNYRFEDFTRAFAWMTRGALLAEKADHHPEWSNVYNRVEVRLTTHDAGGITAKDIALATAMDA</sequence>
<dbReference type="RefSeq" id="WP_144237600.1">
    <property type="nucleotide sequence ID" value="NZ_VJWA01000002.1"/>
</dbReference>
<comment type="caution">
    <text evidence="5">The sequence shown here is derived from an EMBL/GenBank/DDBJ whole genome shotgun (WGS) entry which is preliminary data.</text>
</comment>
<dbReference type="NCBIfam" id="NF002018">
    <property type="entry name" value="PRK00823.1-3"/>
    <property type="match status" value="1"/>
</dbReference>
<dbReference type="SUPFAM" id="SSF55248">
    <property type="entry name" value="PCD-like"/>
    <property type="match status" value="1"/>
</dbReference>
<evidence type="ECO:0000256" key="4">
    <source>
        <dbReference type="HAMAP-Rule" id="MF_00434"/>
    </source>
</evidence>
<proteinExistence type="inferred from homology"/>
<dbReference type="InterPro" id="IPR036428">
    <property type="entry name" value="PCD_sf"/>
</dbReference>
<dbReference type="PANTHER" id="PTHR12599:SF0">
    <property type="entry name" value="PTERIN-4-ALPHA-CARBINOLAMINE DEHYDRATASE"/>
    <property type="match status" value="1"/>
</dbReference>
<dbReference type="EMBL" id="VJWA01000002">
    <property type="protein sequence ID" value="TRW14395.1"/>
    <property type="molecule type" value="Genomic_DNA"/>
</dbReference>
<keyword evidence="3 4" id="KW-0456">Lyase</keyword>
<dbReference type="OrthoDB" id="9794987at2"/>
<dbReference type="PANTHER" id="PTHR12599">
    <property type="entry name" value="PTERIN-4-ALPHA-CARBINOLAMINE DEHYDRATASE"/>
    <property type="match status" value="1"/>
</dbReference>
<dbReference type="NCBIfam" id="NF002017">
    <property type="entry name" value="PRK00823.1-2"/>
    <property type="match status" value="1"/>
</dbReference>
<evidence type="ECO:0000256" key="2">
    <source>
        <dbReference type="ARBA" id="ARBA00006472"/>
    </source>
</evidence>
<dbReference type="HAMAP" id="MF_00434">
    <property type="entry name" value="Pterin_4_alpha"/>
    <property type="match status" value="1"/>
</dbReference>
<dbReference type="EC" id="4.2.1.96" evidence="4"/>
<keyword evidence="6" id="KW-1185">Reference proteome</keyword>
<evidence type="ECO:0000313" key="5">
    <source>
        <dbReference type="EMBL" id="TRW14395.1"/>
    </source>
</evidence>
<protein>
    <recommendedName>
        <fullName evidence="4">Putative pterin-4-alpha-carbinolamine dehydratase</fullName>
        <shortName evidence="4">PHS</shortName>
        <ecNumber evidence="4">4.2.1.96</ecNumber>
    </recommendedName>
    <alternativeName>
        <fullName evidence="4">4-alpha-hydroxy-tetrahydropterin dehydratase</fullName>
    </alternativeName>
    <alternativeName>
        <fullName evidence="4">Pterin carbinolamine dehydratase</fullName>
        <shortName evidence="4">PCD</shortName>
    </alternativeName>
</protein>
<gene>
    <name evidence="5" type="ORF">FMM06_11835</name>
</gene>
<name>A0A552U843_9SPHN</name>
<dbReference type="AlphaFoldDB" id="A0A552U843"/>
<dbReference type="CDD" id="cd00914">
    <property type="entry name" value="PCD_DCoH_subfamily_b"/>
    <property type="match status" value="1"/>
</dbReference>
<dbReference type="Proteomes" id="UP000317894">
    <property type="component" value="Unassembled WGS sequence"/>
</dbReference>
<evidence type="ECO:0000313" key="6">
    <source>
        <dbReference type="Proteomes" id="UP000317894"/>
    </source>
</evidence>
<accession>A0A552U843</accession>
<dbReference type="Gene3D" id="3.30.1360.20">
    <property type="entry name" value="Transcriptional coactivator/pterin dehydratase"/>
    <property type="match status" value="1"/>
</dbReference>
<evidence type="ECO:0000256" key="3">
    <source>
        <dbReference type="ARBA" id="ARBA00023239"/>
    </source>
</evidence>
<comment type="similarity">
    <text evidence="2 4">Belongs to the pterin-4-alpha-carbinolamine dehydratase family.</text>
</comment>
<reference evidence="5 6" key="1">
    <citation type="submission" date="2019-07" db="EMBL/GenBank/DDBJ databases">
        <title>Novel species isolated from glacier.</title>
        <authorList>
            <person name="Liu Q."/>
            <person name="Xin Y.-H."/>
        </authorList>
    </citation>
    <scope>NUCLEOTIDE SEQUENCE [LARGE SCALE GENOMIC DNA]</scope>
    <source>
        <strain evidence="5 6">LB1R16</strain>
    </source>
</reference>
<dbReference type="Pfam" id="PF01329">
    <property type="entry name" value="Pterin_4a"/>
    <property type="match status" value="1"/>
</dbReference>
<dbReference type="GO" id="GO:0006729">
    <property type="term" value="P:tetrahydrobiopterin biosynthetic process"/>
    <property type="evidence" value="ECO:0007669"/>
    <property type="project" value="InterPro"/>
</dbReference>
<dbReference type="InterPro" id="IPR001533">
    <property type="entry name" value="Pterin_deHydtase"/>
</dbReference>
<comment type="catalytic activity">
    <reaction evidence="1 4">
        <text>(4aS,6R)-4a-hydroxy-L-erythro-5,6,7,8-tetrahydrobiopterin = (6R)-L-erythro-6,7-dihydrobiopterin + H2O</text>
        <dbReference type="Rhea" id="RHEA:11920"/>
        <dbReference type="ChEBI" id="CHEBI:15377"/>
        <dbReference type="ChEBI" id="CHEBI:15642"/>
        <dbReference type="ChEBI" id="CHEBI:43120"/>
        <dbReference type="EC" id="4.2.1.96"/>
    </reaction>
</comment>
<organism evidence="5 6">
    <name type="scientific">Glacieibacterium frigidum</name>
    <dbReference type="NCBI Taxonomy" id="2593303"/>
    <lineage>
        <taxon>Bacteria</taxon>
        <taxon>Pseudomonadati</taxon>
        <taxon>Pseudomonadota</taxon>
        <taxon>Alphaproteobacteria</taxon>
        <taxon>Sphingomonadales</taxon>
        <taxon>Sphingosinicellaceae</taxon>
        <taxon>Glacieibacterium</taxon>
    </lineage>
</organism>